<name>A0AAW9DJ58_STRSU</name>
<evidence type="ECO:0000256" key="4">
    <source>
        <dbReference type="ARBA" id="ARBA00022490"/>
    </source>
</evidence>
<evidence type="ECO:0000313" key="13">
    <source>
        <dbReference type="Proteomes" id="UP001270004"/>
    </source>
</evidence>
<evidence type="ECO:0000256" key="1">
    <source>
        <dbReference type="ARBA" id="ARBA00004496"/>
    </source>
</evidence>
<dbReference type="InterPro" id="IPR006194">
    <property type="entry name" value="Gly-tRNA-synth_heterodimer"/>
</dbReference>
<evidence type="ECO:0000256" key="3">
    <source>
        <dbReference type="ARBA" id="ARBA00012829"/>
    </source>
</evidence>
<dbReference type="GO" id="GO:0006426">
    <property type="term" value="P:glycyl-tRNA aminoacylation"/>
    <property type="evidence" value="ECO:0007669"/>
    <property type="project" value="InterPro"/>
</dbReference>
<sequence>FNLAEKVEATVIDEAFFENEQEKALATAVAGLELTEDMADNLDMLFALSPVIAAFFDNTMVMVDDAAVKANRLALLKALADKASAVAVFNLLNSK</sequence>
<dbReference type="AlphaFoldDB" id="A0AAW9DJ58"/>
<dbReference type="PANTHER" id="PTHR30075">
    <property type="entry name" value="GLYCYL-TRNA SYNTHETASE"/>
    <property type="match status" value="1"/>
</dbReference>
<evidence type="ECO:0000256" key="5">
    <source>
        <dbReference type="ARBA" id="ARBA00022598"/>
    </source>
</evidence>
<evidence type="ECO:0000259" key="11">
    <source>
        <dbReference type="Pfam" id="PF05746"/>
    </source>
</evidence>
<evidence type="ECO:0000256" key="7">
    <source>
        <dbReference type="ARBA" id="ARBA00022840"/>
    </source>
</evidence>
<keyword evidence="8" id="KW-0648">Protein biosynthesis</keyword>
<feature type="non-terminal residue" evidence="12">
    <location>
        <position position="1"/>
    </location>
</feature>
<dbReference type="Proteomes" id="UP001270004">
    <property type="component" value="Unassembled WGS sequence"/>
</dbReference>
<organism evidence="12 13">
    <name type="scientific">Streptococcus suis</name>
    <dbReference type="NCBI Taxonomy" id="1307"/>
    <lineage>
        <taxon>Bacteria</taxon>
        <taxon>Bacillati</taxon>
        <taxon>Bacillota</taxon>
        <taxon>Bacilli</taxon>
        <taxon>Lactobacillales</taxon>
        <taxon>Streptococcaceae</taxon>
        <taxon>Streptococcus</taxon>
    </lineage>
</organism>
<evidence type="ECO:0000313" key="12">
    <source>
        <dbReference type="EMBL" id="MDX5039136.1"/>
    </source>
</evidence>
<evidence type="ECO:0000256" key="2">
    <source>
        <dbReference type="ARBA" id="ARBA00008226"/>
    </source>
</evidence>
<dbReference type="GO" id="GO:0005524">
    <property type="term" value="F:ATP binding"/>
    <property type="evidence" value="ECO:0007669"/>
    <property type="project" value="UniProtKB-KW"/>
</dbReference>
<dbReference type="GO" id="GO:0006420">
    <property type="term" value="P:arginyl-tRNA aminoacylation"/>
    <property type="evidence" value="ECO:0007669"/>
    <property type="project" value="InterPro"/>
</dbReference>
<evidence type="ECO:0000256" key="10">
    <source>
        <dbReference type="ARBA" id="ARBA00047937"/>
    </source>
</evidence>
<accession>A0AAW9DJ58</accession>
<protein>
    <recommendedName>
        <fullName evidence="3">glycine--tRNA ligase</fullName>
        <ecNumber evidence="3">6.1.1.14</ecNumber>
    </recommendedName>
</protein>
<dbReference type="RefSeq" id="WP_319444580.1">
    <property type="nucleotide sequence ID" value="NZ_JAWWZK010000373.1"/>
</dbReference>
<gene>
    <name evidence="12" type="ORF">SHY70_12840</name>
</gene>
<keyword evidence="4" id="KW-0963">Cytoplasm</keyword>
<comment type="catalytic activity">
    <reaction evidence="10">
        <text>tRNA(Gly) + glycine + ATP = glycyl-tRNA(Gly) + AMP + diphosphate</text>
        <dbReference type="Rhea" id="RHEA:16013"/>
        <dbReference type="Rhea" id="RHEA-COMP:9664"/>
        <dbReference type="Rhea" id="RHEA-COMP:9683"/>
        <dbReference type="ChEBI" id="CHEBI:30616"/>
        <dbReference type="ChEBI" id="CHEBI:33019"/>
        <dbReference type="ChEBI" id="CHEBI:57305"/>
        <dbReference type="ChEBI" id="CHEBI:78442"/>
        <dbReference type="ChEBI" id="CHEBI:78522"/>
        <dbReference type="ChEBI" id="CHEBI:456215"/>
        <dbReference type="EC" id="6.1.1.14"/>
    </reaction>
</comment>
<comment type="similarity">
    <text evidence="2">Belongs to the class-II aminoacyl-tRNA synthetase family.</text>
</comment>
<dbReference type="GO" id="GO:0005829">
    <property type="term" value="C:cytosol"/>
    <property type="evidence" value="ECO:0007669"/>
    <property type="project" value="TreeGrafter"/>
</dbReference>
<keyword evidence="9" id="KW-0030">Aminoacyl-tRNA synthetase</keyword>
<dbReference type="EMBL" id="JAWWZK010000373">
    <property type="protein sequence ID" value="MDX5039136.1"/>
    <property type="molecule type" value="Genomic_DNA"/>
</dbReference>
<keyword evidence="6" id="KW-0547">Nucleotide-binding</keyword>
<dbReference type="EC" id="6.1.1.14" evidence="3"/>
<comment type="caution">
    <text evidence="12">The sequence shown here is derived from an EMBL/GenBank/DDBJ whole genome shotgun (WGS) entry which is preliminary data.</text>
</comment>
<dbReference type="PANTHER" id="PTHR30075:SF2">
    <property type="entry name" value="GLYCINE--TRNA LIGASE, CHLOROPLASTIC_MITOCHONDRIAL 2"/>
    <property type="match status" value="1"/>
</dbReference>
<dbReference type="GO" id="GO:0004820">
    <property type="term" value="F:glycine-tRNA ligase activity"/>
    <property type="evidence" value="ECO:0007669"/>
    <property type="project" value="UniProtKB-EC"/>
</dbReference>
<reference evidence="12" key="1">
    <citation type="submission" date="2023-11" db="EMBL/GenBank/DDBJ databases">
        <title>Antimicrobial resistance in invasive Streptococcus suis isolated in Spain and the associated genetic mechanisms.</title>
        <authorList>
            <person name="Uruen C."/>
            <person name="Arenas J.A."/>
        </authorList>
    </citation>
    <scope>NUCLEOTIDE SEQUENCE</scope>
    <source>
        <strain evidence="12">Ss_70</strain>
    </source>
</reference>
<dbReference type="Pfam" id="PF05746">
    <property type="entry name" value="DALR_1"/>
    <property type="match status" value="1"/>
</dbReference>
<feature type="domain" description="DALR anticodon binding" evidence="11">
    <location>
        <begin position="4"/>
        <end position="80"/>
    </location>
</feature>
<comment type="subcellular location">
    <subcellularLocation>
        <location evidence="1">Cytoplasm</location>
    </subcellularLocation>
</comment>
<keyword evidence="5" id="KW-0436">Ligase</keyword>
<evidence type="ECO:0000256" key="8">
    <source>
        <dbReference type="ARBA" id="ARBA00022917"/>
    </source>
</evidence>
<evidence type="ECO:0000256" key="6">
    <source>
        <dbReference type="ARBA" id="ARBA00022741"/>
    </source>
</evidence>
<dbReference type="InterPro" id="IPR008909">
    <property type="entry name" value="DALR_anticod-bd"/>
</dbReference>
<keyword evidence="7" id="KW-0067">ATP-binding</keyword>
<dbReference type="GO" id="GO:0004814">
    <property type="term" value="F:arginine-tRNA ligase activity"/>
    <property type="evidence" value="ECO:0007669"/>
    <property type="project" value="InterPro"/>
</dbReference>
<evidence type="ECO:0000256" key="9">
    <source>
        <dbReference type="ARBA" id="ARBA00023146"/>
    </source>
</evidence>
<proteinExistence type="inferred from homology"/>